<name>A0A455SDN3_9CHLR</name>
<dbReference type="AlphaFoldDB" id="A0A455SDN3"/>
<evidence type="ECO:0000256" key="1">
    <source>
        <dbReference type="SAM" id="Phobius"/>
    </source>
</evidence>
<organism evidence="2">
    <name type="scientific">Thermosporothrix sp. COM3</name>
    <dbReference type="NCBI Taxonomy" id="2490863"/>
    <lineage>
        <taxon>Bacteria</taxon>
        <taxon>Bacillati</taxon>
        <taxon>Chloroflexota</taxon>
        <taxon>Ktedonobacteria</taxon>
        <taxon>Ktedonobacterales</taxon>
        <taxon>Thermosporotrichaceae</taxon>
        <taxon>Thermosporothrix</taxon>
    </lineage>
</organism>
<keyword evidence="1" id="KW-1133">Transmembrane helix</keyword>
<evidence type="ECO:0000313" key="2">
    <source>
        <dbReference type="EMBL" id="BBH86557.1"/>
    </source>
</evidence>
<keyword evidence="1" id="KW-0812">Transmembrane</keyword>
<keyword evidence="1" id="KW-0472">Membrane</keyword>
<protein>
    <submittedName>
        <fullName evidence="2">Uncharacterized protein</fullName>
    </submittedName>
</protein>
<feature type="transmembrane region" description="Helical" evidence="1">
    <location>
        <begin position="31"/>
        <end position="54"/>
    </location>
</feature>
<dbReference type="EMBL" id="AP019376">
    <property type="protein sequence ID" value="BBH86557.1"/>
    <property type="molecule type" value="Genomic_DNA"/>
</dbReference>
<proteinExistence type="predicted"/>
<gene>
    <name evidence="2" type="ORF">KTC_13080</name>
</gene>
<reference evidence="2" key="1">
    <citation type="submission" date="2018-12" db="EMBL/GenBank/DDBJ databases">
        <title>Novel natural products biosynthetic potential of the class Ktedonobacteria.</title>
        <authorList>
            <person name="Zheng Y."/>
            <person name="Saitou A."/>
            <person name="Wang C.M."/>
            <person name="Toyoda A."/>
            <person name="Minakuchi Y."/>
            <person name="Sekiguchi Y."/>
            <person name="Ueda K."/>
            <person name="Takano H."/>
            <person name="Sakai Y."/>
            <person name="Yokota A."/>
            <person name="Yabe S."/>
        </authorList>
    </citation>
    <scope>NUCLEOTIDE SEQUENCE</scope>
    <source>
        <strain evidence="2">COM3</strain>
    </source>
</reference>
<sequence>MATKIAIISKEFSTFGKIPPAIRSERSSFSAALLTGVSIHVTSLTIFCPLAPILQVR</sequence>
<accession>A0A455SDN3</accession>